<dbReference type="AlphaFoldDB" id="A0AAI9SW97"/>
<organism evidence="10 11">
    <name type="scientific">Candida oxycetoniae</name>
    <dbReference type="NCBI Taxonomy" id="497107"/>
    <lineage>
        <taxon>Eukaryota</taxon>
        <taxon>Fungi</taxon>
        <taxon>Dikarya</taxon>
        <taxon>Ascomycota</taxon>
        <taxon>Saccharomycotina</taxon>
        <taxon>Pichiomycetes</taxon>
        <taxon>Debaryomycetaceae</taxon>
        <taxon>Candida/Lodderomyces clade</taxon>
        <taxon>Candida</taxon>
    </lineage>
</organism>
<dbReference type="PROSITE" id="PS01313">
    <property type="entry name" value="LIPB"/>
    <property type="match status" value="1"/>
</dbReference>
<comment type="caution">
    <text evidence="10">The sequence shown here is derived from an EMBL/GenBank/DDBJ whole genome shotgun (WGS) entry which is preliminary data.</text>
</comment>
<sequence length="307" mass="34466">MIRIQKCFYHAIRDTYKTLEHIHTTGTVLYQYGLDIQQIFIEQNLSFKKIESSIRRFGKTMMPLQVPNSIMNKHYNLQPPPLVLTFEFQNTYAAGLKSKKELTASQIAAFEQFRPDDGDCDSVCDGDVAEEEKADPPTTCFHQLDRGGQVTWHGRGQLVAYVVLDLKSFYKLSAKCFVNNVLLKSIQNVLEKKYGIESYLSDANPGVWVKDNGKEEEKKIASVGIKVSHGITQYGIALNISPNLKYLNTFEMCGLKNKKATSIKEVLANRGSNSAVAPVPSVEEVAELYTSELGKLLGMNKIEKTIL</sequence>
<evidence type="ECO:0000256" key="6">
    <source>
        <dbReference type="PIRSR" id="PIRSR016262-1"/>
    </source>
</evidence>
<feature type="domain" description="BPL/LPL catalytic" evidence="9">
    <location>
        <begin position="77"/>
        <end position="301"/>
    </location>
</feature>
<keyword evidence="11" id="KW-1185">Reference proteome</keyword>
<dbReference type="InterPro" id="IPR045864">
    <property type="entry name" value="aa-tRNA-synth_II/BPL/LPL"/>
</dbReference>
<feature type="binding site" evidence="7">
    <location>
        <begin position="146"/>
        <end position="153"/>
    </location>
    <ligand>
        <name>substrate</name>
    </ligand>
</feature>
<dbReference type="Pfam" id="PF21948">
    <property type="entry name" value="LplA-B_cat"/>
    <property type="match status" value="1"/>
</dbReference>
<dbReference type="InterPro" id="IPR020605">
    <property type="entry name" value="Octanoyltransferase_CS"/>
</dbReference>
<evidence type="ECO:0000256" key="2">
    <source>
        <dbReference type="ARBA" id="ARBA00007907"/>
    </source>
</evidence>
<evidence type="ECO:0000256" key="4">
    <source>
        <dbReference type="ARBA" id="ARBA00023315"/>
    </source>
</evidence>
<dbReference type="PIRSF" id="PIRSF016262">
    <property type="entry name" value="LPLase"/>
    <property type="match status" value="1"/>
</dbReference>
<dbReference type="NCBIfam" id="TIGR00214">
    <property type="entry name" value="lipB"/>
    <property type="match status" value="1"/>
</dbReference>
<dbReference type="GO" id="GO:0009249">
    <property type="term" value="P:protein lipoylation"/>
    <property type="evidence" value="ECO:0007669"/>
    <property type="project" value="InterPro"/>
</dbReference>
<dbReference type="EC" id="2.3.1.181" evidence="5"/>
<dbReference type="InterPro" id="IPR004143">
    <property type="entry name" value="BPL_LPL_catalytic"/>
</dbReference>
<dbReference type="Proteomes" id="UP001202479">
    <property type="component" value="Unassembled WGS sequence"/>
</dbReference>
<dbReference type="PROSITE" id="PS51733">
    <property type="entry name" value="BPL_LPL_CATALYTIC"/>
    <property type="match status" value="1"/>
</dbReference>
<comment type="function">
    <text evidence="5">Catalyzes the transfer of endogenously produced octanoic acid from octanoyl-acyl-carrier-protein onto the lipoyl domains of lipoate-dependent enzymes. Lipoyl-ACP can also act as a substrate although octanoyl-ACP is likely to be the physiological substrate.</text>
</comment>
<proteinExistence type="inferred from homology"/>
<protein>
    <recommendedName>
        <fullName evidence="5">Octanoyltransferase</fullName>
        <ecNumber evidence="5">2.3.1.181</ecNumber>
    </recommendedName>
</protein>
<dbReference type="RefSeq" id="XP_049179661.1">
    <property type="nucleotide sequence ID" value="XM_049324667.1"/>
</dbReference>
<feature type="active site" description="Acyl-thioester intermediate" evidence="6">
    <location>
        <position position="253"/>
    </location>
</feature>
<name>A0AAI9SW97_9ASCO</name>
<evidence type="ECO:0000259" key="9">
    <source>
        <dbReference type="PROSITE" id="PS51733"/>
    </source>
</evidence>
<dbReference type="EMBL" id="JAHUZD010000118">
    <property type="protein sequence ID" value="KAI3403914.2"/>
    <property type="molecule type" value="Genomic_DNA"/>
</dbReference>
<feature type="binding site" evidence="7">
    <location>
        <begin position="235"/>
        <end position="237"/>
    </location>
    <ligand>
        <name>substrate</name>
    </ligand>
</feature>
<reference evidence="10" key="1">
    <citation type="journal article" date="2022" name="DNA Res.">
        <title>Genome analysis of five recently described species of the CUG-Ser clade uncovers Candida theae as a new hybrid lineage with pathogenic potential in the Candida parapsilosis species complex.</title>
        <authorList>
            <person name="Mixao V."/>
            <person name="Del Olmo V."/>
            <person name="Hegedusova E."/>
            <person name="Saus E."/>
            <person name="Pryszcz L."/>
            <person name="Cillingova A."/>
            <person name="Nosek J."/>
            <person name="Gabaldon T."/>
        </authorList>
    </citation>
    <scope>NUCLEOTIDE SEQUENCE</scope>
    <source>
        <strain evidence="10">CBS 10844</strain>
    </source>
</reference>
<dbReference type="InterPro" id="IPR000544">
    <property type="entry name" value="Octanoyltransferase"/>
</dbReference>
<evidence type="ECO:0000256" key="8">
    <source>
        <dbReference type="PIRSR" id="PIRSR016262-3"/>
    </source>
</evidence>
<gene>
    <name evidence="10" type="ORF">KGF56_003344</name>
</gene>
<dbReference type="GeneID" id="73380959"/>
<accession>A0AAI9SW97</accession>
<evidence type="ECO:0000256" key="1">
    <source>
        <dbReference type="ARBA" id="ARBA00004821"/>
    </source>
</evidence>
<comment type="catalytic activity">
    <reaction evidence="5">
        <text>octanoyl-[ACP] + L-lysyl-[protein] = N(6)-octanoyl-L-lysyl-[protein] + holo-[ACP] + H(+)</text>
        <dbReference type="Rhea" id="RHEA:17665"/>
        <dbReference type="Rhea" id="RHEA-COMP:9636"/>
        <dbReference type="Rhea" id="RHEA-COMP:9685"/>
        <dbReference type="Rhea" id="RHEA-COMP:9752"/>
        <dbReference type="Rhea" id="RHEA-COMP:9928"/>
        <dbReference type="ChEBI" id="CHEBI:15378"/>
        <dbReference type="ChEBI" id="CHEBI:29969"/>
        <dbReference type="ChEBI" id="CHEBI:64479"/>
        <dbReference type="ChEBI" id="CHEBI:78463"/>
        <dbReference type="ChEBI" id="CHEBI:78809"/>
        <dbReference type="EC" id="2.3.1.181"/>
    </reaction>
</comment>
<keyword evidence="3 5" id="KW-0808">Transferase</keyword>
<evidence type="ECO:0000256" key="7">
    <source>
        <dbReference type="PIRSR" id="PIRSR016262-2"/>
    </source>
</evidence>
<dbReference type="Gene3D" id="3.30.930.10">
    <property type="entry name" value="Bira Bifunctional Protein, Domain 2"/>
    <property type="match status" value="1"/>
</dbReference>
<dbReference type="PANTHER" id="PTHR10993">
    <property type="entry name" value="OCTANOYLTRANSFERASE"/>
    <property type="match status" value="1"/>
</dbReference>
<feature type="site" description="Lowers pKa of active site Cys" evidence="8">
    <location>
        <position position="219"/>
    </location>
</feature>
<dbReference type="GO" id="GO:0033819">
    <property type="term" value="F:lipoyl(octanoyl) transferase activity"/>
    <property type="evidence" value="ECO:0007669"/>
    <property type="project" value="UniProtKB-EC"/>
</dbReference>
<dbReference type="SUPFAM" id="SSF55681">
    <property type="entry name" value="Class II aaRS and biotin synthetases"/>
    <property type="match status" value="1"/>
</dbReference>
<dbReference type="PANTHER" id="PTHR10993:SF7">
    <property type="entry name" value="LIPOYLTRANSFERASE 2, MITOCHONDRIAL-RELATED"/>
    <property type="match status" value="1"/>
</dbReference>
<evidence type="ECO:0000256" key="5">
    <source>
        <dbReference type="PIRNR" id="PIRNR016262"/>
    </source>
</evidence>
<comment type="pathway">
    <text evidence="1 5">Protein modification; protein lipoylation via endogenous pathway; protein N(6)-(lipoyl)lysine from octanoyl-[acyl-carrier-protein]: step 1/2.</text>
</comment>
<evidence type="ECO:0000256" key="3">
    <source>
        <dbReference type="ARBA" id="ARBA00022679"/>
    </source>
</evidence>
<evidence type="ECO:0000313" key="11">
    <source>
        <dbReference type="Proteomes" id="UP001202479"/>
    </source>
</evidence>
<comment type="similarity">
    <text evidence="2 5">Belongs to the LipB family.</text>
</comment>
<evidence type="ECO:0000313" key="10">
    <source>
        <dbReference type="EMBL" id="KAI3403914.2"/>
    </source>
</evidence>
<keyword evidence="4 5" id="KW-0012">Acyltransferase</keyword>
<feature type="binding site" evidence="7">
    <location>
        <begin position="222"/>
        <end position="224"/>
    </location>
    <ligand>
        <name>substrate</name>
    </ligand>
</feature>